<comment type="caution">
    <text evidence="4">The sequence shown here is derived from an EMBL/GenBank/DDBJ whole genome shotgun (WGS) entry which is preliminary data.</text>
</comment>
<feature type="region of interest" description="Disordered" evidence="1">
    <location>
        <begin position="130"/>
        <end position="179"/>
    </location>
</feature>
<keyword evidence="2" id="KW-0812">Transmembrane</keyword>
<feature type="domain" description="DUF3566" evidence="3">
    <location>
        <begin position="6"/>
        <end position="110"/>
    </location>
</feature>
<dbReference type="Pfam" id="PF12089">
    <property type="entry name" value="DUF3566"/>
    <property type="match status" value="1"/>
</dbReference>
<organism evidence="4 5">
    <name type="scientific">Corynebacterium nuruki</name>
    <dbReference type="NCBI Taxonomy" id="1032851"/>
    <lineage>
        <taxon>Bacteria</taxon>
        <taxon>Bacillati</taxon>
        <taxon>Actinomycetota</taxon>
        <taxon>Actinomycetes</taxon>
        <taxon>Mycobacteriales</taxon>
        <taxon>Corynebacteriaceae</taxon>
        <taxon>Corynebacterium</taxon>
    </lineage>
</organism>
<dbReference type="InterPro" id="IPR021949">
    <property type="entry name" value="DUF3566_TM"/>
</dbReference>
<proteinExistence type="predicted"/>
<evidence type="ECO:0000256" key="2">
    <source>
        <dbReference type="SAM" id="Phobius"/>
    </source>
</evidence>
<evidence type="ECO:0000313" key="5">
    <source>
        <dbReference type="Proteomes" id="UP000261739"/>
    </source>
</evidence>
<keyword evidence="2" id="KW-0472">Membrane</keyword>
<feature type="transmembrane region" description="Helical" evidence="2">
    <location>
        <begin position="21"/>
        <end position="47"/>
    </location>
</feature>
<feature type="transmembrane region" description="Helical" evidence="2">
    <location>
        <begin position="67"/>
        <end position="94"/>
    </location>
</feature>
<dbReference type="AlphaFoldDB" id="A0A3D4T0I5"/>
<dbReference type="RefSeq" id="WP_010122578.1">
    <property type="nucleotide sequence ID" value="NZ_DAITTW010000083.1"/>
</dbReference>
<dbReference type="STRING" id="863239.GCA_000213935_00196"/>
<evidence type="ECO:0000313" key="4">
    <source>
        <dbReference type="EMBL" id="HCT15046.1"/>
    </source>
</evidence>
<feature type="compositionally biased region" description="Low complexity" evidence="1">
    <location>
        <begin position="139"/>
        <end position="155"/>
    </location>
</feature>
<dbReference type="EMBL" id="DQID01000252">
    <property type="protein sequence ID" value="HCT15046.1"/>
    <property type="molecule type" value="Genomic_DNA"/>
</dbReference>
<protein>
    <submittedName>
        <fullName evidence="4">DUF3566 domain-containing protein</fullName>
    </submittedName>
</protein>
<reference evidence="4 5" key="1">
    <citation type="journal article" date="2018" name="Nat. Biotechnol.">
        <title>A standardized bacterial taxonomy based on genome phylogeny substantially revises the tree of life.</title>
        <authorList>
            <person name="Parks D.H."/>
            <person name="Chuvochina M."/>
            <person name="Waite D.W."/>
            <person name="Rinke C."/>
            <person name="Skarshewski A."/>
            <person name="Chaumeil P.A."/>
            <person name="Hugenholtz P."/>
        </authorList>
    </citation>
    <scope>NUCLEOTIDE SEQUENCE [LARGE SCALE GENOMIC DNA]</scope>
    <source>
        <strain evidence="4">UBA11247</strain>
    </source>
</reference>
<sequence>MERDSTLNRISPRSALRVAAAMNTVLFLVWMVAALVVFIGLGISGVWGRMNSLLADLTGSDTVGAGTYFGVAAGVGVLEAVVVTVLAPVVAVLYNSVATLVGGLRVTVGDAPADVAFDITDSADIADSADGADRERYGTDTSTTAGDAGRTGSDDPTVSVVSDPTPADRLAGWGLENRR</sequence>
<name>A0A3D4T0I5_9CORY</name>
<dbReference type="Proteomes" id="UP000261739">
    <property type="component" value="Unassembled WGS sequence"/>
</dbReference>
<accession>A0A3D4T0I5</accession>
<evidence type="ECO:0000259" key="3">
    <source>
        <dbReference type="Pfam" id="PF12089"/>
    </source>
</evidence>
<evidence type="ECO:0000256" key="1">
    <source>
        <dbReference type="SAM" id="MobiDB-lite"/>
    </source>
</evidence>
<keyword evidence="2" id="KW-1133">Transmembrane helix</keyword>
<gene>
    <name evidence="4" type="ORF">DIW82_09770</name>
</gene>